<dbReference type="InterPro" id="IPR036465">
    <property type="entry name" value="vWFA_dom_sf"/>
</dbReference>
<comment type="caution">
    <text evidence="2">The sequence shown here is derived from an EMBL/GenBank/DDBJ whole genome shotgun (WGS) entry which is preliminary data.</text>
</comment>
<feature type="region of interest" description="Disordered" evidence="1">
    <location>
        <begin position="1"/>
        <end position="23"/>
    </location>
</feature>
<gene>
    <name evidence="2" type="ORF">NN4_87550</name>
</gene>
<dbReference type="AlphaFoldDB" id="A0A511MVU4"/>
<organism evidence="2 3">
    <name type="scientific">Nocardia ninae NBRC 108245</name>
    <dbReference type="NCBI Taxonomy" id="1210091"/>
    <lineage>
        <taxon>Bacteria</taxon>
        <taxon>Bacillati</taxon>
        <taxon>Actinomycetota</taxon>
        <taxon>Actinomycetes</taxon>
        <taxon>Mycobacteriales</taxon>
        <taxon>Nocardiaceae</taxon>
        <taxon>Nocardia</taxon>
    </lineage>
</organism>
<dbReference type="RefSeq" id="WP_246181438.1">
    <property type="nucleotide sequence ID" value="NZ_BJXA01000148.1"/>
</dbReference>
<feature type="compositionally biased region" description="Basic and acidic residues" evidence="1">
    <location>
        <begin position="290"/>
        <end position="305"/>
    </location>
</feature>
<evidence type="ECO:0000256" key="1">
    <source>
        <dbReference type="SAM" id="MobiDB-lite"/>
    </source>
</evidence>
<dbReference type="SUPFAM" id="SSF53300">
    <property type="entry name" value="vWA-like"/>
    <property type="match status" value="1"/>
</dbReference>
<dbReference type="Proteomes" id="UP000321424">
    <property type="component" value="Unassembled WGS sequence"/>
</dbReference>
<dbReference type="EMBL" id="BJXA01000148">
    <property type="protein sequence ID" value="GEM44236.1"/>
    <property type="molecule type" value="Genomic_DNA"/>
</dbReference>
<accession>A0A511MVU4</accession>
<evidence type="ECO:0000313" key="3">
    <source>
        <dbReference type="Proteomes" id="UP000321424"/>
    </source>
</evidence>
<dbReference type="Pfam" id="PF05762">
    <property type="entry name" value="VWA_CoxE"/>
    <property type="match status" value="1"/>
</dbReference>
<evidence type="ECO:0008006" key="4">
    <source>
        <dbReference type="Google" id="ProtNLM"/>
    </source>
</evidence>
<name>A0A511MVU4_9NOCA</name>
<feature type="region of interest" description="Disordered" evidence="1">
    <location>
        <begin position="286"/>
        <end position="330"/>
    </location>
</feature>
<sequence length="566" mass="59819">MTIAPHVITAPTAPPAAPPARTGWETLSDAMTAETPAIADRDDLRVVIAPGAADGNLAMFVPEAALIAIEGANLGIDPATARPWRFADRNRYAPTWGALTHECAHATHTCWTPPPTAHPQIAGAAMLLEESRIEAAQLRRRPTDRHWLRASTRELVFADTGGPAAAAMLAPTRHAAAHAAALMLARVDAGVLDADECAPAATAIEAVLGRDTLRQLRTLWRIAHRLSDTNTKGMLELGRRWFDIVGPEPHTTPQPGSPLGTAVTGTLGDIAENVAAHQLPPDPAEVADQAARDEAHHTERADTRAADVFGKRPRTGRSTGRTTRAPRDAERAAARVLARALNTASQRERAVTKTTSTLPPGRLRMRGVLAREAQRAAGAIPTAQPFTRTTRKPVPTPPLRVGIACDVSGSMDDYTADAASAAWIIATAADQAVMPARTATLTFERNVLPVTYPGAAPQKVTDFAATGMYEAIDIALDALDGALGLSQPENTRLLVIISDGAFRDEPRAAAQQRLNRLRASGCAVLWLTPDSPWSNPLTGATVHELTNPADTAAAIARAAVAAVRAA</sequence>
<keyword evidence="3" id="KW-1185">Reference proteome</keyword>
<protein>
    <recommendedName>
        <fullName evidence="4">VWA domain-containing protein</fullName>
    </recommendedName>
</protein>
<reference evidence="2 3" key="1">
    <citation type="submission" date="2019-07" db="EMBL/GenBank/DDBJ databases">
        <title>Whole genome shotgun sequence of Nocardia ninae NBRC 108245.</title>
        <authorList>
            <person name="Hosoyama A."/>
            <person name="Uohara A."/>
            <person name="Ohji S."/>
            <person name="Ichikawa N."/>
        </authorList>
    </citation>
    <scope>NUCLEOTIDE SEQUENCE [LARGE SCALE GENOMIC DNA]</scope>
    <source>
        <strain evidence="2 3">NBRC 108245</strain>
    </source>
</reference>
<evidence type="ECO:0000313" key="2">
    <source>
        <dbReference type="EMBL" id="GEM44236.1"/>
    </source>
</evidence>
<dbReference type="InterPro" id="IPR008912">
    <property type="entry name" value="Uncharacterised_CoxE"/>
</dbReference>
<proteinExistence type="predicted"/>
<dbReference type="Gene3D" id="3.40.50.410">
    <property type="entry name" value="von Willebrand factor, type A domain"/>
    <property type="match status" value="1"/>
</dbReference>